<name>A0A9X0WD63_9GAMM</name>
<dbReference type="InterPro" id="IPR014017">
    <property type="entry name" value="DNA_helicase_UvrD-like_C"/>
</dbReference>
<dbReference type="PROSITE" id="PS51217">
    <property type="entry name" value="UVRD_HELICASE_CTER"/>
    <property type="match status" value="1"/>
</dbReference>
<evidence type="ECO:0000256" key="9">
    <source>
        <dbReference type="ARBA" id="ARBA00022842"/>
    </source>
</evidence>
<evidence type="ECO:0000256" key="12">
    <source>
        <dbReference type="ARBA" id="ARBA00023235"/>
    </source>
</evidence>
<dbReference type="InterPro" id="IPR014016">
    <property type="entry name" value="UvrD-like_ATP-bd"/>
</dbReference>
<evidence type="ECO:0000259" key="19">
    <source>
        <dbReference type="PROSITE" id="PS51217"/>
    </source>
</evidence>
<dbReference type="GO" id="GO:0005829">
    <property type="term" value="C:cytosol"/>
    <property type="evidence" value="ECO:0007669"/>
    <property type="project" value="TreeGrafter"/>
</dbReference>
<dbReference type="InterPro" id="IPR011335">
    <property type="entry name" value="Restrct_endonuc-II-like"/>
</dbReference>
<dbReference type="EC" id="5.6.2.4" evidence="15"/>
<evidence type="ECO:0000256" key="5">
    <source>
        <dbReference type="ARBA" id="ARBA00022801"/>
    </source>
</evidence>
<keyword evidence="2 15" id="KW-0479">Metal-binding</keyword>
<evidence type="ECO:0000256" key="15">
    <source>
        <dbReference type="HAMAP-Rule" id="MF_01485"/>
    </source>
</evidence>
<dbReference type="InterPro" id="IPR000212">
    <property type="entry name" value="DNA_helicase_UvrD/REP"/>
</dbReference>
<evidence type="ECO:0000256" key="6">
    <source>
        <dbReference type="ARBA" id="ARBA00022806"/>
    </source>
</evidence>
<dbReference type="PROSITE" id="PS51198">
    <property type="entry name" value="UVRD_HELICASE_ATP_BIND"/>
    <property type="match status" value="1"/>
</dbReference>
<protein>
    <recommendedName>
        <fullName evidence="15">RecBCD enzyme subunit RecB</fullName>
        <ecNumber evidence="15">3.1.11.5</ecNumber>
        <ecNumber evidence="15">5.6.2.4</ecNumber>
    </recommendedName>
    <alternativeName>
        <fullName evidence="15">DNA 3'-5' helicase subunit RecB</fullName>
    </alternativeName>
    <alternativeName>
        <fullName evidence="15">Exonuclease V subunit RecB</fullName>
        <shortName evidence="15">ExoV subunit RecB</shortName>
    </alternativeName>
    <alternativeName>
        <fullName evidence="15">Helicase/nuclease RecBCD subunit RecB</fullName>
    </alternativeName>
</protein>
<keyword evidence="11 15" id="KW-0234">DNA repair</keyword>
<dbReference type="InterPro" id="IPR038726">
    <property type="entry name" value="PDDEXK_AddAB-type"/>
</dbReference>
<dbReference type="EMBL" id="NRRY01000064">
    <property type="protein sequence ID" value="MBK1621246.1"/>
    <property type="molecule type" value="Genomic_DNA"/>
</dbReference>
<feature type="binding site" evidence="15">
    <location>
        <position position="1182"/>
    </location>
    <ligand>
        <name>Mg(2+)</name>
        <dbReference type="ChEBI" id="CHEBI:18420"/>
    </ligand>
</feature>
<dbReference type="Gene3D" id="1.10.3170.10">
    <property type="entry name" value="Recbcd, chain B, domain 2"/>
    <property type="match status" value="1"/>
</dbReference>
<evidence type="ECO:0000256" key="10">
    <source>
        <dbReference type="ARBA" id="ARBA00023125"/>
    </source>
</evidence>
<keyword evidence="8 15" id="KW-0067">ATP-binding</keyword>
<dbReference type="GO" id="GO:0043138">
    <property type="term" value="F:3'-5' DNA helicase activity"/>
    <property type="evidence" value="ECO:0007669"/>
    <property type="project" value="UniProtKB-UniRule"/>
</dbReference>
<dbReference type="Gene3D" id="1.10.486.10">
    <property type="entry name" value="PCRA, domain 4"/>
    <property type="match status" value="1"/>
</dbReference>
<dbReference type="NCBIfam" id="TIGR00609">
    <property type="entry name" value="recB"/>
    <property type="match status" value="1"/>
</dbReference>
<feature type="binding site" evidence="16">
    <location>
        <begin position="27"/>
        <end position="34"/>
    </location>
    <ligand>
        <name>ATP</name>
        <dbReference type="ChEBI" id="CHEBI:30616"/>
    </ligand>
</feature>
<feature type="region of interest" description="DNA-binding and helicase activity, interacts with RecC" evidence="15">
    <location>
        <begin position="1"/>
        <end position="1028"/>
    </location>
</feature>
<dbReference type="Pfam" id="PF12705">
    <property type="entry name" value="PDDEXK_1"/>
    <property type="match status" value="1"/>
</dbReference>
<keyword evidence="10 15" id="KW-0238">DNA-binding</keyword>
<feature type="domain" description="UvrD-like helicase ATP-binding" evidence="18">
    <location>
        <begin position="6"/>
        <end position="545"/>
    </location>
</feature>
<evidence type="ECO:0000313" key="20">
    <source>
        <dbReference type="EMBL" id="MBK1621246.1"/>
    </source>
</evidence>
<proteinExistence type="inferred from homology"/>
<feature type="region of interest" description="Disordered" evidence="17">
    <location>
        <begin position="892"/>
        <end position="920"/>
    </location>
</feature>
<dbReference type="EC" id="3.1.11.5" evidence="15"/>
<evidence type="ECO:0000256" key="8">
    <source>
        <dbReference type="ARBA" id="ARBA00022840"/>
    </source>
</evidence>
<gene>
    <name evidence="15 20" type="primary">recB</name>
    <name evidence="20" type="ORF">CKO42_23075</name>
</gene>
<comment type="domain">
    <text evidence="15">The N-terminal DNA-binding domain is a ssDNA-dependent ATPase and has ATP-dependent 3'-5' helicase function. This domain interacts with RecC.</text>
</comment>
<evidence type="ECO:0000256" key="4">
    <source>
        <dbReference type="ARBA" id="ARBA00022763"/>
    </source>
</evidence>
<feature type="binding site" evidence="15">
    <location>
        <position position="1333"/>
    </location>
    <ligand>
        <name>Mg(2+)</name>
        <dbReference type="ChEBI" id="CHEBI:18420"/>
    </ligand>
</feature>
<evidence type="ECO:0000259" key="18">
    <source>
        <dbReference type="PROSITE" id="PS51198"/>
    </source>
</evidence>
<dbReference type="InterPro" id="IPR027417">
    <property type="entry name" value="P-loop_NTPase"/>
</dbReference>
<sequence length="1441" mass="158217">MPDNSRPQPQPIDLLRFPLHGNRLIEASAGTGKTYTLALLYVRLVLGHGSDGCAFARPLMPPEILVLTFTDAATKELRERIRLRLVEAAELFERAHENAAQRGEDDALRALCASYVPEHWPQCARRLRQAAEWMDEAMIATIHGWCQRMLQEHAFATRGLFQRELVTDQSDLVAEVLRDYWRIHFYPLPAEQAVCIQAILSSPAALQERLGQWLGRRDAGLSYRGQPLRCDTLAEPLAAQCRWKLEADAIAAECAVIDAERDRLEALAREQWRADRAAIEAHLRELRPHLKGTQHASTRLEDFEQLLAAIAAWAEQGVAAPGKLKNFAQGAFAFKKAASIQAVHAHPAFAALAAWQSANQAKPALPEPPEPSLEASVLAHAADWVAQELPRRLRTRAEMGFDDLLRELDTALRPASHSAAEPSPGQDRGQAQAQAQAEQLAATIRGQFPVALIDEFQDTDPIQYRIFASIYGAEPGAEPGFDTGAGPSAGPFSEQVVAERTALVMIGDPKQAIYSFRGADIDAYLEARRATAGRHYSLGCNFRSTEAVVNACNRLFSYADSHPRGAFRFRETSESGRQVNAKAAAKMRVENPIPYLEVSAKGRDEQLIIDGEPAPAMTFWRLDSGDAPISSGDYRAQMAEAAASEILRWLQQARQGRCGFETDQGHRPLRPKDIAILVRTGTEAAVMREALAARRINSVYLSDRDSVFETEEAGDLLHWLRACAEPTDEGLVRAALGTNTLGLPLQTLAGLQQDELAWEAEIERFRAYRQTWQRQGVLAMLRQLMHEADLPARLLARGHGERILTNLLHLAEWLQQAAMALDGEQALIRHLSTHLEQRGDEFILRLESDAELVQVITIHKSKGLEYPLVLLPFICSWRSVDGHSKQVPYRMSDASRDASGNASGESATAGQVARAAVSPGVSPPSRYLEVAGHKLFKAAWVAADDERLSEDMRLLYVALTRARHAVMLGMAALKSGNAKQPQLERSAIGYVLGGGASFPSPQAVWEALAQLKGDCDAMTIIPAPAIQSGRLAAVSEAALEPARVPSHAHFTPWWISSYSALSQGAGAPKADALPRTLEEAATDTAAQETTREEGMLREVVPMTPSLVARSAHGAGTNLALPPDPASKSGSEAKSGSASAPAPAPASTLNAIDVDAGRQDRTHQPGGLLHGFPRGSRYGTFLHGLLEWAAMQQWQHQDGTHYQGYAAAVQASTERRDMLARRCALRGLADWIDPLDRWLQACLTQRLTLSGLSEQPSAAPCLALQDLSGQQIQVEMEFWIESIQVETRVLDALVQAHCRPGEPRPELRAQGFNGMLKGFIDLVFEHQGRYYLLDWKSNWLGPEDSAYTSEAMTAAVLEHRYDLQYALYLLALHRLLRARLPGYDYDRHVGGAIYAFLRGTQAPSQGLYTDKPPRALIDALDQLFAGAPLTKTTHTTQTSEVA</sequence>
<dbReference type="GO" id="GO:0000724">
    <property type="term" value="P:double-strand break repair via homologous recombination"/>
    <property type="evidence" value="ECO:0007669"/>
    <property type="project" value="UniProtKB-UniRule"/>
</dbReference>
<evidence type="ECO:0000256" key="16">
    <source>
        <dbReference type="PROSITE-ProRule" id="PRU00560"/>
    </source>
</evidence>
<evidence type="ECO:0000256" key="11">
    <source>
        <dbReference type="ARBA" id="ARBA00023204"/>
    </source>
</evidence>
<dbReference type="PANTHER" id="PTHR11070">
    <property type="entry name" value="UVRD / RECB / PCRA DNA HELICASE FAMILY MEMBER"/>
    <property type="match status" value="1"/>
</dbReference>
<comment type="cofactor">
    <cofactor evidence="15">
        <name>Mg(2+)</name>
        <dbReference type="ChEBI" id="CHEBI:18420"/>
    </cofactor>
    <text evidence="15">Binds 1 Mg(2+) ion per subunit.</text>
</comment>
<dbReference type="Proteomes" id="UP001138768">
    <property type="component" value="Unassembled WGS sequence"/>
</dbReference>
<dbReference type="RefSeq" id="WP_200249744.1">
    <property type="nucleotide sequence ID" value="NZ_NRRY01000064.1"/>
</dbReference>
<evidence type="ECO:0000313" key="21">
    <source>
        <dbReference type="Proteomes" id="UP001138768"/>
    </source>
</evidence>
<keyword evidence="21" id="KW-1185">Reference proteome</keyword>
<keyword evidence="4 15" id="KW-0227">DNA damage</keyword>
<dbReference type="GO" id="GO:0005524">
    <property type="term" value="F:ATP binding"/>
    <property type="evidence" value="ECO:0007669"/>
    <property type="project" value="UniProtKB-UniRule"/>
</dbReference>
<keyword evidence="9 15" id="KW-0460">Magnesium</keyword>
<comment type="caution">
    <text evidence="20">The sequence shown here is derived from an EMBL/GenBank/DDBJ whole genome shotgun (WGS) entry which is preliminary data.</text>
</comment>
<comment type="catalytic activity">
    <reaction evidence="15">
        <text>Exonucleolytic cleavage (in the presence of ATP) in either 5'- to 3'- or 3'- to 5'-direction to yield 5'-phosphooligonucleotides.</text>
        <dbReference type="EC" id="3.1.11.5"/>
    </reaction>
</comment>
<dbReference type="Gene3D" id="3.40.50.300">
    <property type="entry name" value="P-loop containing nucleotide triphosphate hydrolases"/>
    <property type="match status" value="2"/>
</dbReference>
<feature type="domain" description="UvrD-like helicase C-terminal" evidence="19">
    <location>
        <begin position="598"/>
        <end position="863"/>
    </location>
</feature>
<evidence type="ECO:0000256" key="7">
    <source>
        <dbReference type="ARBA" id="ARBA00022839"/>
    </source>
</evidence>
<comment type="miscellaneous">
    <text evidence="15">In the RecBCD complex, RecB has a slow 3'-5' helicase, an exonuclease activity and loads RecA onto ssDNA, RecD has a fast 5'-3' helicase activity, while RecC stimulates the ATPase and processivity of the RecB helicase and contributes to recognition of the Chi site.</text>
</comment>
<dbReference type="SUPFAM" id="SSF52980">
    <property type="entry name" value="Restriction endonuclease-like"/>
    <property type="match status" value="1"/>
</dbReference>
<organism evidence="20 21">
    <name type="scientific">Lamprobacter modestohalophilus</name>
    <dbReference type="NCBI Taxonomy" id="1064514"/>
    <lineage>
        <taxon>Bacteria</taxon>
        <taxon>Pseudomonadati</taxon>
        <taxon>Pseudomonadota</taxon>
        <taxon>Gammaproteobacteria</taxon>
        <taxon>Chromatiales</taxon>
        <taxon>Chromatiaceae</taxon>
        <taxon>Lamprobacter</taxon>
    </lineage>
</organism>
<dbReference type="GO" id="GO:0008854">
    <property type="term" value="F:exodeoxyribonuclease V activity"/>
    <property type="evidence" value="ECO:0007669"/>
    <property type="project" value="UniProtKB-EC"/>
</dbReference>
<dbReference type="HAMAP" id="MF_01485">
    <property type="entry name" value="RecB"/>
    <property type="match status" value="1"/>
</dbReference>
<comment type="catalytic activity">
    <reaction evidence="13 15">
        <text>Couples ATP hydrolysis with the unwinding of duplex DNA by translocating in the 3'-5' direction.</text>
        <dbReference type="EC" id="5.6.2.4"/>
    </reaction>
</comment>
<dbReference type="InterPro" id="IPR004586">
    <property type="entry name" value="RecB"/>
</dbReference>
<feature type="binding site" evidence="15">
    <location>
        <position position="1320"/>
    </location>
    <ligand>
        <name>Mg(2+)</name>
        <dbReference type="ChEBI" id="CHEBI:18420"/>
    </ligand>
</feature>
<comment type="domain">
    <text evidence="15">The C-terminal domain has nuclease activity and interacts with RecD. It interacts with RecA, facilitating its loading onto ssDNA.</text>
</comment>
<keyword evidence="5 15" id="KW-0378">Hydrolase</keyword>
<evidence type="ECO:0000256" key="3">
    <source>
        <dbReference type="ARBA" id="ARBA00022741"/>
    </source>
</evidence>
<evidence type="ECO:0000256" key="1">
    <source>
        <dbReference type="ARBA" id="ARBA00022722"/>
    </source>
</evidence>
<reference evidence="20 21" key="1">
    <citation type="journal article" date="2020" name="Microorganisms">
        <title>Osmotic Adaptation and Compatible Solute Biosynthesis of Phototrophic Bacteria as Revealed from Genome Analyses.</title>
        <authorList>
            <person name="Imhoff J.F."/>
            <person name="Rahn T."/>
            <person name="Kunzel S."/>
            <person name="Keller A."/>
            <person name="Neulinger S.C."/>
        </authorList>
    </citation>
    <scope>NUCLEOTIDE SEQUENCE [LARGE SCALE GENOMIC DNA]</scope>
    <source>
        <strain evidence="20 21">DSM 25653</strain>
    </source>
</reference>
<dbReference type="CDD" id="cd22352">
    <property type="entry name" value="RecB_C-like"/>
    <property type="match status" value="1"/>
</dbReference>
<feature type="compositionally biased region" description="Polar residues" evidence="17">
    <location>
        <begin position="898"/>
        <end position="909"/>
    </location>
</feature>
<keyword evidence="7 15" id="KW-0269">Exonuclease</keyword>
<evidence type="ECO:0000256" key="2">
    <source>
        <dbReference type="ARBA" id="ARBA00022723"/>
    </source>
</evidence>
<dbReference type="GO" id="GO:0000287">
    <property type="term" value="F:magnesium ion binding"/>
    <property type="evidence" value="ECO:0007669"/>
    <property type="project" value="UniProtKB-UniRule"/>
</dbReference>
<feature type="region of interest" description="Nuclease activity, interacts with RecD and RecA" evidence="15">
    <location>
        <begin position="1052"/>
        <end position="1441"/>
    </location>
</feature>
<feature type="compositionally biased region" description="Low complexity" evidence="17">
    <location>
        <begin position="1125"/>
        <end position="1145"/>
    </location>
</feature>
<dbReference type="InterPro" id="IPR011604">
    <property type="entry name" value="PDDEXK-like_dom_sf"/>
</dbReference>
<evidence type="ECO:0000256" key="17">
    <source>
        <dbReference type="SAM" id="MobiDB-lite"/>
    </source>
</evidence>
<feature type="active site" description="For nuclease activity" evidence="15">
    <location>
        <position position="1333"/>
    </location>
</feature>
<comment type="function">
    <text evidence="15">A helicase/nuclease that prepares dsDNA breaks (DSB) for recombinational DNA repair. Binds to DSBs and unwinds DNA via a highly rapid and processive ATP-dependent bidirectional helicase activity. Unwinds dsDNA until it encounters a Chi (crossover hotspot instigator) sequence from the 3' direction. Cuts ssDNA a few nucleotides 3' to the Chi site. The properties and activities of the enzyme are changed at Chi. The Chi-altered holoenzyme produces a long 3'-ssDNA overhang and facilitates RecA-binding to the ssDNA for homologous DNA recombination and repair. Holoenzyme degrades any linearized DNA that is unable to undergo homologous recombination. In the holoenzyme this subunit contributes ATPase, 3'-5' helicase, exonuclease activity and loads RecA onto ssDNA.</text>
</comment>
<dbReference type="PANTHER" id="PTHR11070:SF23">
    <property type="entry name" value="RECBCD ENZYME SUBUNIT RECB"/>
    <property type="match status" value="1"/>
</dbReference>
<keyword evidence="3 15" id="KW-0547">Nucleotide-binding</keyword>
<comment type="similarity">
    <text evidence="15">Belongs to the helicase family. UvrD subfamily.</text>
</comment>
<dbReference type="Pfam" id="PF00580">
    <property type="entry name" value="UvrD-helicase"/>
    <property type="match status" value="1"/>
</dbReference>
<keyword evidence="6 15" id="KW-0347">Helicase</keyword>
<comment type="subunit">
    <text evidence="15">Heterotrimer of RecB, RecC and RecD. All subunits contribute to DNA-binding. Interacts with RecA.</text>
</comment>
<dbReference type="Gene3D" id="3.90.320.10">
    <property type="match status" value="1"/>
</dbReference>
<evidence type="ECO:0000256" key="13">
    <source>
        <dbReference type="ARBA" id="ARBA00034617"/>
    </source>
</evidence>
<dbReference type="SUPFAM" id="SSF52540">
    <property type="entry name" value="P-loop containing nucleoside triphosphate hydrolases"/>
    <property type="match status" value="1"/>
</dbReference>
<feature type="region of interest" description="Disordered" evidence="17">
    <location>
        <begin position="1114"/>
        <end position="1145"/>
    </location>
</feature>
<comment type="catalytic activity">
    <reaction evidence="14 15">
        <text>ATP + H2O = ADP + phosphate + H(+)</text>
        <dbReference type="Rhea" id="RHEA:13065"/>
        <dbReference type="ChEBI" id="CHEBI:15377"/>
        <dbReference type="ChEBI" id="CHEBI:15378"/>
        <dbReference type="ChEBI" id="CHEBI:30616"/>
        <dbReference type="ChEBI" id="CHEBI:43474"/>
        <dbReference type="ChEBI" id="CHEBI:456216"/>
        <dbReference type="EC" id="5.6.2.4"/>
    </reaction>
</comment>
<keyword evidence="1 15" id="KW-0540">Nuclease</keyword>
<feature type="region of interest" description="Disordered" evidence="17">
    <location>
        <begin position="414"/>
        <end position="438"/>
    </location>
</feature>
<dbReference type="GO" id="GO:0003677">
    <property type="term" value="F:DNA binding"/>
    <property type="evidence" value="ECO:0007669"/>
    <property type="project" value="UniProtKB-UniRule"/>
</dbReference>
<accession>A0A9X0WD63</accession>
<evidence type="ECO:0000256" key="14">
    <source>
        <dbReference type="ARBA" id="ARBA00048988"/>
    </source>
</evidence>
<keyword evidence="12 15" id="KW-0413">Isomerase</keyword>
<dbReference type="GO" id="GO:0009338">
    <property type="term" value="C:exodeoxyribonuclease V complex"/>
    <property type="evidence" value="ECO:0007669"/>
    <property type="project" value="TreeGrafter"/>
</dbReference>
<dbReference type="Pfam" id="PF13361">
    <property type="entry name" value="UvrD_C"/>
    <property type="match status" value="1"/>
</dbReference>